<evidence type="ECO:0000259" key="1">
    <source>
        <dbReference type="Pfam" id="PF00931"/>
    </source>
</evidence>
<dbReference type="AlphaFoldDB" id="A0A8H3IDW5"/>
<organism evidence="2 3">
    <name type="scientific">Gomphillus americanus</name>
    <dbReference type="NCBI Taxonomy" id="1940652"/>
    <lineage>
        <taxon>Eukaryota</taxon>
        <taxon>Fungi</taxon>
        <taxon>Dikarya</taxon>
        <taxon>Ascomycota</taxon>
        <taxon>Pezizomycotina</taxon>
        <taxon>Lecanoromycetes</taxon>
        <taxon>OSLEUM clade</taxon>
        <taxon>Ostropomycetidae</taxon>
        <taxon>Ostropales</taxon>
        <taxon>Graphidaceae</taxon>
        <taxon>Gomphilloideae</taxon>
        <taxon>Gomphillus</taxon>
    </lineage>
</organism>
<dbReference type="InterPro" id="IPR019734">
    <property type="entry name" value="TPR_rpt"/>
</dbReference>
<evidence type="ECO:0000313" key="2">
    <source>
        <dbReference type="EMBL" id="CAF9924457.1"/>
    </source>
</evidence>
<dbReference type="Gene3D" id="3.40.50.300">
    <property type="entry name" value="P-loop containing nucleotide triphosphate hydrolases"/>
    <property type="match status" value="1"/>
</dbReference>
<comment type="caution">
    <text evidence="2">The sequence shown here is derived from an EMBL/GenBank/DDBJ whole genome shotgun (WGS) entry which is preliminary data.</text>
</comment>
<dbReference type="Pfam" id="PF13424">
    <property type="entry name" value="TPR_12"/>
    <property type="match status" value="2"/>
</dbReference>
<keyword evidence="3" id="KW-1185">Reference proteome</keyword>
<dbReference type="SUPFAM" id="SSF52540">
    <property type="entry name" value="P-loop containing nucleoside triphosphate hydrolases"/>
    <property type="match status" value="1"/>
</dbReference>
<dbReference type="SUPFAM" id="SSF48452">
    <property type="entry name" value="TPR-like"/>
    <property type="match status" value="2"/>
</dbReference>
<dbReference type="SMART" id="SM00028">
    <property type="entry name" value="TPR"/>
    <property type="match status" value="6"/>
</dbReference>
<dbReference type="Pfam" id="PF00931">
    <property type="entry name" value="NB-ARC"/>
    <property type="match status" value="1"/>
</dbReference>
<gene>
    <name evidence="2" type="ORF">GOMPHAMPRED_003643</name>
</gene>
<dbReference type="PANTHER" id="PTHR46082">
    <property type="entry name" value="ATP/GTP-BINDING PROTEIN-RELATED"/>
    <property type="match status" value="1"/>
</dbReference>
<reference evidence="2" key="1">
    <citation type="submission" date="2021-03" db="EMBL/GenBank/DDBJ databases">
        <authorList>
            <person name="Tagirdzhanova G."/>
        </authorList>
    </citation>
    <scope>NUCLEOTIDE SEQUENCE</scope>
</reference>
<name>A0A8H3IDW5_9LECA</name>
<proteinExistence type="predicted"/>
<dbReference type="InterPro" id="IPR053137">
    <property type="entry name" value="NLR-like"/>
</dbReference>
<dbReference type="EMBL" id="CAJPDQ010000021">
    <property type="protein sequence ID" value="CAF9924457.1"/>
    <property type="molecule type" value="Genomic_DNA"/>
</dbReference>
<dbReference type="Gene3D" id="1.25.40.10">
    <property type="entry name" value="Tetratricopeptide repeat domain"/>
    <property type="match status" value="2"/>
</dbReference>
<accession>A0A8H3IDW5</accession>
<dbReference type="PANTHER" id="PTHR46082:SF6">
    <property type="entry name" value="AAA+ ATPASE DOMAIN-CONTAINING PROTEIN-RELATED"/>
    <property type="match status" value="1"/>
</dbReference>
<dbReference type="OrthoDB" id="1658288at2759"/>
<sequence length="993" mass="111976">MTEVYKNGLTRLSSNAEQPRCNIIFIHGLKGHPRTTWEGQRLADSDTAAIPRRGLFGRLRKSRAASDEVGTEQTSTSTKVFWPQELLAKDIPEAIVWTYGYNADVIGIFEANNQNNVSQHGRGLAAALERDIDNEVQALRRSESCQQLTRLIIFLGTPHRGSGAADIGQIAANLARLALQDSNKDILRNLQIDSEVLENIHEEFVKIVLQRDIPVHSFQESKGMTGIKGLSGKVVDNYSSRLDLPTIETLEPIDADHRQMAKCSRREDEIYRKVFGELRKRIKNGVLEPNRTAPNSLASGPSQQILSDREVDYSPASPIRKRHILLPSAPNKLFTGRRETLNALEDNLFISQKSQRLAITGLGGVGKTQVALTFSYVVKEKYSNYSIFWVSALSIGRFKQDYTKIAKECSIGAGFNEAELIQIVQDYLSNVDSGKWLLVVDNSDDQTLLFNNDIGIIKYLPQSENGITIFTTRYRHIAVDVADRNILHLEAMNLEEAKMLLQKSLGRGEEEKIMEDLLEELTYLPLAINQASSYMIKSSITIAEYLELMRDTEEEMVKLLSRDIQDSSRGNTRNAIAVTWLISFDLIKRDEPNAADMLFFLASLENKAIPHSILPVNSKGDMVHAIGVLTGYSFLTKQEDSEIYDMHRLVHLAVKTWMRKENVVDYWKVKTIEHLANIFPFDEWENRSIWQAYVPHTLRVLQDTEQMISERRAVLCLRLGQCLLVDGRTSEAVKWCKECFLWRKLSLFEEDAELLQSQHELAVAYRSNGQVKEAVELLEKVVAIRARVLAEDHPGRLASQHALAVAYELNGQVKEAIELLEKVVAIEARVQAEDHPDRLASQHALAVAYRSNGQVKEAVELLEKVVAIRARVLAEDHPGRLASQHALAVAYELNGQVKEAIELLEKVVAIEARVQAEDHPDRLASQHNLALYYESSDQINKAVSLMQHVVTVQQKYWRADHPDRIIAERSLSRMLRERAAEGLLGGEAQQLAG</sequence>
<evidence type="ECO:0000313" key="3">
    <source>
        <dbReference type="Proteomes" id="UP000664169"/>
    </source>
</evidence>
<feature type="domain" description="NB-ARC" evidence="1">
    <location>
        <begin position="339"/>
        <end position="507"/>
    </location>
</feature>
<dbReference type="GO" id="GO:0043531">
    <property type="term" value="F:ADP binding"/>
    <property type="evidence" value="ECO:0007669"/>
    <property type="project" value="InterPro"/>
</dbReference>
<protein>
    <recommendedName>
        <fullName evidence="1">NB-ARC domain-containing protein</fullName>
    </recommendedName>
</protein>
<dbReference type="InterPro" id="IPR027417">
    <property type="entry name" value="P-loop_NTPase"/>
</dbReference>
<dbReference type="InterPro" id="IPR002182">
    <property type="entry name" value="NB-ARC"/>
</dbReference>
<dbReference type="Proteomes" id="UP000664169">
    <property type="component" value="Unassembled WGS sequence"/>
</dbReference>
<dbReference type="Pfam" id="PF13374">
    <property type="entry name" value="TPR_10"/>
    <property type="match status" value="1"/>
</dbReference>
<dbReference type="InterPro" id="IPR011990">
    <property type="entry name" value="TPR-like_helical_dom_sf"/>
</dbReference>